<proteinExistence type="inferred from homology"/>
<accession>A0A1P8ULU4</accession>
<reference evidence="3 4" key="1">
    <citation type="submission" date="2016-04" db="EMBL/GenBank/DDBJ databases">
        <title>Deep-sea bacteria in the southern Pacific.</title>
        <authorList>
            <person name="Tang K."/>
        </authorList>
    </citation>
    <scope>NUCLEOTIDE SEQUENCE [LARGE SCALE GENOMIC DNA]</scope>
    <source>
        <strain evidence="3 4">JLT2014</strain>
        <plasmid evidence="4">ppaby5</plasmid>
    </source>
</reference>
<organism evidence="3 4">
    <name type="scientific">Salipiger abyssi</name>
    <dbReference type="NCBI Taxonomy" id="1250539"/>
    <lineage>
        <taxon>Bacteria</taxon>
        <taxon>Pseudomonadati</taxon>
        <taxon>Pseudomonadota</taxon>
        <taxon>Alphaproteobacteria</taxon>
        <taxon>Rhodobacterales</taxon>
        <taxon>Roseobacteraceae</taxon>
        <taxon>Salipiger</taxon>
    </lineage>
</organism>
<dbReference type="Pfam" id="PF05443">
    <property type="entry name" value="ROS_MUCR"/>
    <property type="match status" value="1"/>
</dbReference>
<dbReference type="EMBL" id="CP015089">
    <property type="protein sequence ID" value="APZ50350.1"/>
    <property type="molecule type" value="Genomic_DNA"/>
</dbReference>
<dbReference type="InterPro" id="IPR041920">
    <property type="entry name" value="ROS/MUCR_sf"/>
</dbReference>
<evidence type="ECO:0000256" key="2">
    <source>
        <dbReference type="SAM" id="MobiDB-lite"/>
    </source>
</evidence>
<dbReference type="KEGG" id="paby:Ga0080574_TMP16"/>
<evidence type="ECO:0000313" key="3">
    <source>
        <dbReference type="EMBL" id="APZ50350.1"/>
    </source>
</evidence>
<dbReference type="OrthoDB" id="9809693at2"/>
<protein>
    <submittedName>
        <fullName evidence="3">Putative transcriptional regulator</fullName>
    </submittedName>
</protein>
<evidence type="ECO:0000313" key="4">
    <source>
        <dbReference type="Proteomes" id="UP000187059"/>
    </source>
</evidence>
<dbReference type="Gene3D" id="1.10.10.1550">
    <property type="entry name" value="ROS/MUCR transcriptional regulator protein"/>
    <property type="match status" value="1"/>
</dbReference>
<sequence>MSEQDVKQETVSRIVAAYASRPDVSPDEIVALYRRLNGEMTEAPAASPVPRGDTLMQPALPIDQAVTEDKVYCLCCGRGFKMLKRHLGAEHGMTEAEYRAAFGLPEDMPLVAPSYSRKKASHAKEAGLGKYDRSVVTE</sequence>
<dbReference type="GO" id="GO:0006355">
    <property type="term" value="P:regulation of DNA-templated transcription"/>
    <property type="evidence" value="ECO:0007669"/>
    <property type="project" value="InterPro"/>
</dbReference>
<dbReference type="AlphaFoldDB" id="A0A1P8ULU4"/>
<comment type="similarity">
    <text evidence="1">Belongs to the ros/MucR family.</text>
</comment>
<keyword evidence="4" id="KW-1185">Reference proteome</keyword>
<dbReference type="Proteomes" id="UP000187059">
    <property type="component" value="Plasmid pPABY5"/>
</dbReference>
<dbReference type="InterPro" id="IPR008807">
    <property type="entry name" value="ROS_MUCR"/>
</dbReference>
<keyword evidence="3" id="KW-0614">Plasmid</keyword>
<geneLocation type="plasmid" evidence="4">
    <name>ppaby5</name>
</geneLocation>
<feature type="region of interest" description="Disordered" evidence="2">
    <location>
        <begin position="117"/>
        <end position="138"/>
    </location>
</feature>
<dbReference type="RefSeq" id="WP_076693925.1">
    <property type="nucleotide sequence ID" value="NZ_CP015089.1"/>
</dbReference>
<evidence type="ECO:0000256" key="1">
    <source>
        <dbReference type="ARBA" id="ARBA00007031"/>
    </source>
</evidence>
<dbReference type="GO" id="GO:0003677">
    <property type="term" value="F:DNA binding"/>
    <property type="evidence" value="ECO:0007669"/>
    <property type="project" value="InterPro"/>
</dbReference>
<gene>
    <name evidence="3" type="ORF">Ga0080574_TMP16</name>
</gene>
<feature type="compositionally biased region" description="Basic and acidic residues" evidence="2">
    <location>
        <begin position="122"/>
        <end position="138"/>
    </location>
</feature>
<dbReference type="GO" id="GO:0008270">
    <property type="term" value="F:zinc ion binding"/>
    <property type="evidence" value="ECO:0007669"/>
    <property type="project" value="InterPro"/>
</dbReference>
<name>A0A1P8ULU4_9RHOB</name>